<name>A0A7G2IZL6_CITFR</name>
<organism evidence="4 5">
    <name type="scientific">Citrobacter freundii</name>
    <dbReference type="NCBI Taxonomy" id="546"/>
    <lineage>
        <taxon>Bacteria</taxon>
        <taxon>Pseudomonadati</taxon>
        <taxon>Pseudomonadota</taxon>
        <taxon>Gammaproteobacteria</taxon>
        <taxon>Enterobacterales</taxon>
        <taxon>Enterobacteriaceae</taxon>
        <taxon>Citrobacter</taxon>
        <taxon>Citrobacter freundii complex</taxon>
    </lineage>
</organism>
<dbReference type="CDD" id="cd00383">
    <property type="entry name" value="trans_reg_C"/>
    <property type="match status" value="1"/>
</dbReference>
<dbReference type="AlphaFoldDB" id="A0A7G2IZL6"/>
<dbReference type="Pfam" id="PF00486">
    <property type="entry name" value="Trans_reg_C"/>
    <property type="match status" value="1"/>
</dbReference>
<evidence type="ECO:0000313" key="4">
    <source>
        <dbReference type="EMBL" id="CDL41459.1"/>
    </source>
</evidence>
<comment type="caution">
    <text evidence="4">The sequence shown here is derived from an EMBL/GenBank/DDBJ whole genome shotgun (WGS) entry which is preliminary data.</text>
</comment>
<dbReference type="GO" id="GO:0006355">
    <property type="term" value="P:regulation of DNA-templated transcription"/>
    <property type="evidence" value="ECO:0007669"/>
    <property type="project" value="InterPro"/>
</dbReference>
<proteinExistence type="predicted"/>
<keyword evidence="1 2" id="KW-0238">DNA-binding</keyword>
<dbReference type="GO" id="GO:0000160">
    <property type="term" value="P:phosphorelay signal transduction system"/>
    <property type="evidence" value="ECO:0007669"/>
    <property type="project" value="InterPro"/>
</dbReference>
<dbReference type="InterPro" id="IPR001867">
    <property type="entry name" value="OmpR/PhoB-type_DNA-bd"/>
</dbReference>
<dbReference type="SUPFAM" id="SSF46894">
    <property type="entry name" value="C-terminal effector domain of the bipartite response regulators"/>
    <property type="match status" value="1"/>
</dbReference>
<feature type="DNA-binding region" description="OmpR/PhoB-type" evidence="2">
    <location>
        <begin position="1"/>
        <end position="46"/>
    </location>
</feature>
<dbReference type="InterPro" id="IPR036388">
    <property type="entry name" value="WH-like_DNA-bd_sf"/>
</dbReference>
<feature type="domain" description="OmpR/PhoB-type" evidence="3">
    <location>
        <begin position="1"/>
        <end position="46"/>
    </location>
</feature>
<evidence type="ECO:0000313" key="5">
    <source>
        <dbReference type="Proteomes" id="UP000019194"/>
    </source>
</evidence>
<sequence length="53" mass="6159">MWGYQHEGYEHTVNSHINRLRTKIEKDAAEPEIILTVWGRGYKLAAVNAEHQP</sequence>
<dbReference type="Gene3D" id="1.10.10.10">
    <property type="entry name" value="Winged helix-like DNA-binding domain superfamily/Winged helix DNA-binding domain"/>
    <property type="match status" value="1"/>
</dbReference>
<evidence type="ECO:0000256" key="2">
    <source>
        <dbReference type="PROSITE-ProRule" id="PRU01091"/>
    </source>
</evidence>
<dbReference type="EMBL" id="CBWP010000084">
    <property type="protein sequence ID" value="CDL41459.1"/>
    <property type="molecule type" value="Genomic_DNA"/>
</dbReference>
<evidence type="ECO:0000259" key="3">
    <source>
        <dbReference type="PROSITE" id="PS51755"/>
    </source>
</evidence>
<dbReference type="InterPro" id="IPR016032">
    <property type="entry name" value="Sig_transdc_resp-reg_C-effctor"/>
</dbReference>
<dbReference type="Proteomes" id="UP000019194">
    <property type="component" value="Unassembled WGS sequence"/>
</dbReference>
<accession>A0A7G2IZL6</accession>
<reference evidence="4 5" key="1">
    <citation type="submission" date="2013-10" db="EMBL/GenBank/DDBJ databases">
        <title>Antibiotic resistance diversity of beta-lactamase producers in the General Hospital Vienna.</title>
        <authorList>
            <person name="Barisic I."/>
            <person name="Mitteregger D."/>
            <person name="Hirschl A.M."/>
            <person name="Noehammer C."/>
            <person name="Wiesinger-Mayr H."/>
        </authorList>
    </citation>
    <scope>NUCLEOTIDE SEQUENCE [LARGE SCALE GENOMIC DNA]</scope>
    <source>
        <strain evidence="4 5">ISC11</strain>
    </source>
</reference>
<protein>
    <submittedName>
        <fullName evidence="4">Two-component response regulator</fullName>
    </submittedName>
</protein>
<dbReference type="PROSITE" id="PS51755">
    <property type="entry name" value="OMPR_PHOB"/>
    <property type="match status" value="1"/>
</dbReference>
<evidence type="ECO:0000256" key="1">
    <source>
        <dbReference type="ARBA" id="ARBA00023125"/>
    </source>
</evidence>
<dbReference type="GO" id="GO:0003677">
    <property type="term" value="F:DNA binding"/>
    <property type="evidence" value="ECO:0007669"/>
    <property type="project" value="UniProtKB-UniRule"/>
</dbReference>